<sequence>MFCCVGLASPMSYIGLDLLGPFTCQGLGLRNVLSFPTVRPYLDLGCLFSDPISLLPLVPLSSKSRCSSFSYPLEERGYIRKGVDSMSLCNSSWRGQLRRGARRRCPYKAPTKTHLCHCSDGDPQ</sequence>
<proteinExistence type="predicted"/>
<gene>
    <name evidence="1" type="ORF">rCG_30132</name>
</gene>
<reference evidence="1 2" key="1">
    <citation type="submission" date="2005-09" db="EMBL/GenBank/DDBJ databases">
        <authorList>
            <person name="Mural R.J."/>
            <person name="Li P.W."/>
            <person name="Adams M.D."/>
            <person name="Amanatides P.G."/>
            <person name="Baden-Tillson H."/>
            <person name="Barnstead M."/>
            <person name="Chin S.H."/>
            <person name="Dew I."/>
            <person name="Evans C.A."/>
            <person name="Ferriera S."/>
            <person name="Flanigan M."/>
            <person name="Fosler C."/>
            <person name="Glodek A."/>
            <person name="Gu Z."/>
            <person name="Holt R.A."/>
            <person name="Jennings D."/>
            <person name="Kraft C.L."/>
            <person name="Lu F."/>
            <person name="Nguyen T."/>
            <person name="Nusskern D.R."/>
            <person name="Pfannkoch C.M."/>
            <person name="Sitter C."/>
            <person name="Sutton G.G."/>
            <person name="Venter J.C."/>
            <person name="Wang Z."/>
            <person name="Woodage T."/>
            <person name="Zheng X.H."/>
            <person name="Zhong F."/>
        </authorList>
    </citation>
    <scope>NUCLEOTIDE SEQUENCE [LARGE SCALE GENOMIC DNA]</scope>
    <source>
        <strain>BN</strain>
        <strain evidence="2">Sprague-Dawley</strain>
    </source>
</reference>
<evidence type="ECO:0000313" key="1">
    <source>
        <dbReference type="EMBL" id="EDM01498.1"/>
    </source>
</evidence>
<protein>
    <submittedName>
        <fullName evidence="1">RCG30132</fullName>
    </submittedName>
</protein>
<dbReference type="Proteomes" id="UP000234681">
    <property type="component" value="Chromosome 4"/>
</dbReference>
<organism evidence="1 2">
    <name type="scientific">Rattus norvegicus</name>
    <name type="common">Rat</name>
    <dbReference type="NCBI Taxonomy" id="10116"/>
    <lineage>
        <taxon>Eukaryota</taxon>
        <taxon>Metazoa</taxon>
        <taxon>Chordata</taxon>
        <taxon>Craniata</taxon>
        <taxon>Vertebrata</taxon>
        <taxon>Euteleostomi</taxon>
        <taxon>Mammalia</taxon>
        <taxon>Eutheria</taxon>
        <taxon>Euarchontoglires</taxon>
        <taxon>Glires</taxon>
        <taxon>Rodentia</taxon>
        <taxon>Myomorpha</taxon>
        <taxon>Muroidea</taxon>
        <taxon>Muridae</taxon>
        <taxon>Murinae</taxon>
        <taxon>Rattus</taxon>
    </lineage>
</organism>
<name>A6IMU1_RAT</name>
<dbReference type="AlphaFoldDB" id="A6IMU1"/>
<dbReference type="EMBL" id="CH473964">
    <property type="protein sequence ID" value="EDM01498.1"/>
    <property type="molecule type" value="Genomic_DNA"/>
</dbReference>
<evidence type="ECO:0000313" key="2">
    <source>
        <dbReference type="Proteomes" id="UP000234681"/>
    </source>
</evidence>
<accession>A6IMU1</accession>